<dbReference type="InterPro" id="IPR011747">
    <property type="entry name" value="CHP02241"/>
</dbReference>
<dbReference type="Pfam" id="PF06841">
    <property type="entry name" value="Phage_T4_gp19"/>
    <property type="match status" value="1"/>
</dbReference>
<evidence type="ECO:0000313" key="1">
    <source>
        <dbReference type="EMBL" id="MBC9811026.1"/>
    </source>
</evidence>
<dbReference type="RefSeq" id="WP_163492281.1">
    <property type="nucleotide sequence ID" value="NZ_JACVEL010000001.1"/>
</dbReference>
<proteinExistence type="predicted"/>
<gene>
    <name evidence="1" type="ORF">H9Y05_00925</name>
</gene>
<sequence length="151" mass="17101">MAATFNWDLPVAFYFQVLMQGTEFSFKEVSGLTTELETETISEGGNNDAVYVVPKNIKHGNLVLKRALKPFNRDDVKWLSSFFNGSISFPISTISITVNLLRSDGTPVYSWNCHNAYPVKWETEPLDAEKNNVLIETLELTYTSIERVPCQ</sequence>
<dbReference type="InterPro" id="IPR010667">
    <property type="entry name" value="Phage_T4_Gp19"/>
</dbReference>
<dbReference type="PANTHER" id="PTHR38009">
    <property type="entry name" value="CONSERVED HYPOTHETICAL PHAGE TAIL PROTEIN"/>
    <property type="match status" value="1"/>
</dbReference>
<evidence type="ECO:0000313" key="2">
    <source>
        <dbReference type="Proteomes" id="UP000652681"/>
    </source>
</evidence>
<name>A0A8J6P726_9FLAO</name>
<dbReference type="PANTHER" id="PTHR38009:SF1">
    <property type="entry name" value="CONSERVED HYPOTHETICAL PHAGE TAIL PROTEIN"/>
    <property type="match status" value="1"/>
</dbReference>
<accession>A0A8J6P726</accession>
<organism evidence="1 2">
    <name type="scientific">Taishania pollutisoli</name>
    <dbReference type="NCBI Taxonomy" id="2766479"/>
    <lineage>
        <taxon>Bacteria</taxon>
        <taxon>Pseudomonadati</taxon>
        <taxon>Bacteroidota</taxon>
        <taxon>Flavobacteriia</taxon>
        <taxon>Flavobacteriales</taxon>
        <taxon>Crocinitomicaceae</taxon>
        <taxon>Taishania</taxon>
    </lineage>
</organism>
<dbReference type="GO" id="GO:0005198">
    <property type="term" value="F:structural molecule activity"/>
    <property type="evidence" value="ECO:0007669"/>
    <property type="project" value="InterPro"/>
</dbReference>
<dbReference type="EMBL" id="JACVEL010000001">
    <property type="protein sequence ID" value="MBC9811026.1"/>
    <property type="molecule type" value="Genomic_DNA"/>
</dbReference>
<protein>
    <submittedName>
        <fullName evidence="1">Phage tail protein</fullName>
    </submittedName>
</protein>
<dbReference type="NCBIfam" id="TIGR02241">
    <property type="entry name" value="conserved hypothetical phage tail region protein"/>
    <property type="match status" value="1"/>
</dbReference>
<reference evidence="1" key="1">
    <citation type="submission" date="2020-09" db="EMBL/GenBank/DDBJ databases">
        <title>Taishania pollutisoli gen. nov., sp. nov., Isolated from Tetrabromobisphenol A-Contaminated Soil.</title>
        <authorList>
            <person name="Chen Q."/>
        </authorList>
    </citation>
    <scope>NUCLEOTIDE SEQUENCE</scope>
    <source>
        <strain evidence="1">CZZ-1</strain>
    </source>
</reference>
<keyword evidence="2" id="KW-1185">Reference proteome</keyword>
<comment type="caution">
    <text evidence="1">The sequence shown here is derived from an EMBL/GenBank/DDBJ whole genome shotgun (WGS) entry which is preliminary data.</text>
</comment>
<dbReference type="Proteomes" id="UP000652681">
    <property type="component" value="Unassembled WGS sequence"/>
</dbReference>
<dbReference type="AlphaFoldDB" id="A0A8J6P726"/>